<evidence type="ECO:0000256" key="2">
    <source>
        <dbReference type="ARBA" id="ARBA00023012"/>
    </source>
</evidence>
<keyword evidence="2" id="KW-0902">Two-component regulatory system</keyword>
<dbReference type="RefSeq" id="WP_002612448.1">
    <property type="nucleotide sequence ID" value="NC_014623.1"/>
</dbReference>
<dbReference type="KEGG" id="sur:STAUR_0630"/>
<keyword evidence="1 6" id="KW-0597">Phosphoprotein</keyword>
<accession>Q097T5</accession>
<dbReference type="STRING" id="378806.STAUR_0630"/>
<evidence type="ECO:0000259" key="7">
    <source>
        <dbReference type="PROSITE" id="PS50110"/>
    </source>
</evidence>
<dbReference type="PANTHER" id="PTHR44591:SF3">
    <property type="entry name" value="RESPONSE REGULATORY DOMAIN-CONTAINING PROTEIN"/>
    <property type="match status" value="1"/>
</dbReference>
<dbReference type="PATRIC" id="fig|378806.16.peg.7308"/>
<dbReference type="GO" id="GO:0003677">
    <property type="term" value="F:DNA binding"/>
    <property type="evidence" value="ECO:0007669"/>
    <property type="project" value="UniProtKB-KW"/>
</dbReference>
<keyword evidence="10" id="KW-1185">Reference proteome</keyword>
<dbReference type="InterPro" id="IPR001789">
    <property type="entry name" value="Sig_transdc_resp-reg_receiver"/>
</dbReference>
<sequence length="122" mass="13460">MKRLLIVDDEAAIIEALQELLTDEGYDVATAFNGAEGLKQLHAAKPDLLLLDLMMPVMDGRELLRRVREDPSFQDLPVVVMSAGSISDEERRTASATLAKPFELDVLLSTLDQQLRPKAPST</sequence>
<gene>
    <name evidence="8" type="ordered locus">STAUR_0630</name>
    <name evidence="9" type="ORF">STIAU_0820</name>
</gene>
<evidence type="ECO:0000256" key="3">
    <source>
        <dbReference type="ARBA" id="ARBA00023015"/>
    </source>
</evidence>
<reference evidence="9 11" key="1">
    <citation type="submission" date="2006-04" db="EMBL/GenBank/DDBJ databases">
        <authorList>
            <person name="Nierman W.C."/>
        </authorList>
    </citation>
    <scope>NUCLEOTIDE SEQUENCE [LARGE SCALE GENOMIC DNA]</scope>
    <source>
        <strain evidence="9 11">DW4/3-1</strain>
    </source>
</reference>
<organism evidence="9 11">
    <name type="scientific">Stigmatella aurantiaca (strain DW4/3-1)</name>
    <dbReference type="NCBI Taxonomy" id="378806"/>
    <lineage>
        <taxon>Bacteria</taxon>
        <taxon>Pseudomonadati</taxon>
        <taxon>Myxococcota</taxon>
        <taxon>Myxococcia</taxon>
        <taxon>Myxococcales</taxon>
        <taxon>Cystobacterineae</taxon>
        <taxon>Archangiaceae</taxon>
        <taxon>Stigmatella</taxon>
    </lineage>
</organism>
<dbReference type="OrthoDB" id="9794815at2"/>
<evidence type="ECO:0000256" key="6">
    <source>
        <dbReference type="PROSITE-ProRule" id="PRU00169"/>
    </source>
</evidence>
<evidence type="ECO:0000313" key="11">
    <source>
        <dbReference type="Proteomes" id="UP000032702"/>
    </source>
</evidence>
<evidence type="ECO:0000256" key="1">
    <source>
        <dbReference type="ARBA" id="ARBA00022553"/>
    </source>
</evidence>
<dbReference type="SUPFAM" id="SSF52172">
    <property type="entry name" value="CheY-like"/>
    <property type="match status" value="1"/>
</dbReference>
<keyword evidence="4" id="KW-0238">DNA-binding</keyword>
<dbReference type="AlphaFoldDB" id="Q097T5"/>
<dbReference type="Pfam" id="PF00072">
    <property type="entry name" value="Response_reg"/>
    <property type="match status" value="1"/>
</dbReference>
<dbReference type="Gene3D" id="3.40.50.2300">
    <property type="match status" value="1"/>
</dbReference>
<proteinExistence type="predicted"/>
<dbReference type="HOGENOM" id="CLU_000445_69_8_7"/>
<dbReference type="InterPro" id="IPR050595">
    <property type="entry name" value="Bact_response_regulator"/>
</dbReference>
<dbReference type="EMBL" id="CP002271">
    <property type="protein sequence ID" value="ADO68434.1"/>
    <property type="molecule type" value="Genomic_DNA"/>
</dbReference>
<protein>
    <submittedName>
        <fullName evidence="9">Response regulator</fullName>
    </submittedName>
</protein>
<evidence type="ECO:0000313" key="8">
    <source>
        <dbReference type="EMBL" id="ADO68434.1"/>
    </source>
</evidence>
<keyword evidence="5" id="KW-0804">Transcription</keyword>
<dbReference type="SMART" id="SM00448">
    <property type="entry name" value="REC"/>
    <property type="match status" value="1"/>
</dbReference>
<keyword evidence="3" id="KW-0805">Transcription regulation</keyword>
<dbReference type="FunFam" id="3.40.50.2300:FF:000001">
    <property type="entry name" value="DNA-binding response regulator PhoB"/>
    <property type="match status" value="1"/>
</dbReference>
<dbReference type="eggNOG" id="COG0745">
    <property type="taxonomic scope" value="Bacteria"/>
</dbReference>
<evidence type="ECO:0000256" key="4">
    <source>
        <dbReference type="ARBA" id="ARBA00023125"/>
    </source>
</evidence>
<feature type="domain" description="Response regulatory" evidence="7">
    <location>
        <begin position="3"/>
        <end position="115"/>
    </location>
</feature>
<dbReference type="Proteomes" id="UP000001351">
    <property type="component" value="Chromosome"/>
</dbReference>
<dbReference type="EMBL" id="AAMD01000023">
    <property type="protein sequence ID" value="EAU68002.1"/>
    <property type="molecule type" value="Genomic_DNA"/>
</dbReference>
<dbReference type="PANTHER" id="PTHR44591">
    <property type="entry name" value="STRESS RESPONSE REGULATOR PROTEIN 1"/>
    <property type="match status" value="1"/>
</dbReference>
<name>Q097T5_STIAD</name>
<evidence type="ECO:0000313" key="10">
    <source>
        <dbReference type="Proteomes" id="UP000001351"/>
    </source>
</evidence>
<dbReference type="Proteomes" id="UP000032702">
    <property type="component" value="Unassembled WGS sequence"/>
</dbReference>
<feature type="modified residue" description="4-aspartylphosphate" evidence="6">
    <location>
        <position position="52"/>
    </location>
</feature>
<evidence type="ECO:0000313" key="9">
    <source>
        <dbReference type="EMBL" id="EAU68002.1"/>
    </source>
</evidence>
<reference evidence="8 10" key="2">
    <citation type="journal article" date="2011" name="Mol. Biol. Evol.">
        <title>Comparative genomic analysis of fruiting body formation in Myxococcales.</title>
        <authorList>
            <person name="Huntley S."/>
            <person name="Hamann N."/>
            <person name="Wegener-Feldbrugge S."/>
            <person name="Treuner-Lange A."/>
            <person name="Kube M."/>
            <person name="Reinhardt R."/>
            <person name="Klages S."/>
            <person name="Muller R."/>
            <person name="Ronning C.M."/>
            <person name="Nierman W.C."/>
            <person name="Sogaard-Andersen L."/>
        </authorList>
    </citation>
    <scope>NUCLEOTIDE SEQUENCE [LARGE SCALE GENOMIC DNA]</scope>
    <source>
        <strain evidence="8 10">DW4/3-1</strain>
    </source>
</reference>
<dbReference type="PROSITE" id="PS50110">
    <property type="entry name" value="RESPONSE_REGULATORY"/>
    <property type="match status" value="1"/>
</dbReference>
<dbReference type="GO" id="GO:0000160">
    <property type="term" value="P:phosphorelay signal transduction system"/>
    <property type="evidence" value="ECO:0007669"/>
    <property type="project" value="UniProtKB-KW"/>
</dbReference>
<dbReference type="InterPro" id="IPR011006">
    <property type="entry name" value="CheY-like_superfamily"/>
</dbReference>
<evidence type="ECO:0000256" key="5">
    <source>
        <dbReference type="ARBA" id="ARBA00023163"/>
    </source>
</evidence>